<name>A0ABQ8IXE3_DERPT</name>
<evidence type="ECO:0000256" key="1">
    <source>
        <dbReference type="ARBA" id="ARBA00022723"/>
    </source>
</evidence>
<dbReference type="EMBL" id="NJHN03000104">
    <property type="protein sequence ID" value="KAH9414866.1"/>
    <property type="molecule type" value="Genomic_DNA"/>
</dbReference>
<keyword evidence="1" id="KW-0479">Metal-binding</keyword>
<reference evidence="3 4" key="2">
    <citation type="journal article" date="2022" name="Mol. Biol. Evol.">
        <title>Comparative Genomics Reveals Insights into the Divergent Evolution of Astigmatic Mites and Household Pest Adaptations.</title>
        <authorList>
            <person name="Xiong Q."/>
            <person name="Wan A.T."/>
            <person name="Liu X."/>
            <person name="Fung C.S."/>
            <person name="Xiao X."/>
            <person name="Malainual N."/>
            <person name="Hou J."/>
            <person name="Wang L."/>
            <person name="Wang M."/>
            <person name="Yang K.Y."/>
            <person name="Cui Y."/>
            <person name="Leung E.L."/>
            <person name="Nong W."/>
            <person name="Shin S.K."/>
            <person name="Au S.W."/>
            <person name="Jeong K.Y."/>
            <person name="Chew F.T."/>
            <person name="Hui J.H."/>
            <person name="Leung T.F."/>
            <person name="Tungtrongchitr A."/>
            <person name="Zhong N."/>
            <person name="Liu Z."/>
            <person name="Tsui S.K."/>
        </authorList>
    </citation>
    <scope>NUCLEOTIDE SEQUENCE [LARGE SCALE GENOMIC DNA]</scope>
    <source>
        <strain evidence="3">Derp</strain>
    </source>
</reference>
<dbReference type="InterPro" id="IPR051190">
    <property type="entry name" value="Baculoviral_IAP"/>
</dbReference>
<evidence type="ECO:0000313" key="4">
    <source>
        <dbReference type="Proteomes" id="UP000887458"/>
    </source>
</evidence>
<evidence type="ECO:0000313" key="3">
    <source>
        <dbReference type="EMBL" id="KAH9414866.1"/>
    </source>
</evidence>
<keyword evidence="4" id="KW-1185">Reference proteome</keyword>
<dbReference type="CDD" id="cd00022">
    <property type="entry name" value="BIR"/>
    <property type="match status" value="1"/>
</dbReference>
<dbReference type="PANTHER" id="PTHR46771:SF5">
    <property type="entry name" value="DETERIN"/>
    <property type="match status" value="1"/>
</dbReference>
<dbReference type="InterPro" id="IPR001370">
    <property type="entry name" value="BIR_rpt"/>
</dbReference>
<gene>
    <name evidence="3" type="primary">BIRC5</name>
    <name evidence="3" type="ORF">DERP_012456</name>
</gene>
<reference evidence="3 4" key="1">
    <citation type="journal article" date="2018" name="J. Allergy Clin. Immunol.">
        <title>High-quality assembly of Dermatophagoides pteronyssinus genome and transcriptome reveals a wide range of novel allergens.</title>
        <authorList>
            <person name="Liu X.Y."/>
            <person name="Yang K.Y."/>
            <person name="Wang M.Q."/>
            <person name="Kwok J.S."/>
            <person name="Zeng X."/>
            <person name="Yang Z."/>
            <person name="Xiao X.J."/>
            <person name="Lau C.P."/>
            <person name="Li Y."/>
            <person name="Huang Z.M."/>
            <person name="Ba J.G."/>
            <person name="Yim A.K."/>
            <person name="Ouyang C.Y."/>
            <person name="Ngai S.M."/>
            <person name="Chan T.F."/>
            <person name="Leung E.L."/>
            <person name="Liu L."/>
            <person name="Liu Z.G."/>
            <person name="Tsui S.K."/>
        </authorList>
    </citation>
    <scope>NUCLEOTIDE SEQUENCE [LARGE SCALE GENOMIC DNA]</scope>
    <source>
        <strain evidence="3">Derp</strain>
    </source>
</reference>
<dbReference type="PANTHER" id="PTHR46771">
    <property type="entry name" value="DETERIN"/>
    <property type="match status" value="1"/>
</dbReference>
<keyword evidence="2" id="KW-0862">Zinc</keyword>
<dbReference type="Proteomes" id="UP000887458">
    <property type="component" value="Unassembled WGS sequence"/>
</dbReference>
<dbReference type="Gene3D" id="1.10.1170.10">
    <property type="entry name" value="Inhibitor Of Apoptosis Protein (2mihbC-IAP-1), Chain A"/>
    <property type="match status" value="1"/>
</dbReference>
<dbReference type="Pfam" id="PF00653">
    <property type="entry name" value="BIR"/>
    <property type="match status" value="1"/>
</dbReference>
<protein>
    <submittedName>
        <fullName evidence="3">Baculoviral IAP repeat-containing protein 5</fullName>
    </submittedName>
</protein>
<accession>A0ABQ8IXE3</accession>
<dbReference type="PROSITE" id="PS50143">
    <property type="entry name" value="BIR_REPEAT_2"/>
    <property type="match status" value="1"/>
</dbReference>
<evidence type="ECO:0000256" key="2">
    <source>
        <dbReference type="ARBA" id="ARBA00022833"/>
    </source>
</evidence>
<dbReference type="SUPFAM" id="SSF57924">
    <property type="entry name" value="Inhibitor of apoptosis (IAP) repeat"/>
    <property type="match status" value="1"/>
</dbReference>
<organism evidence="3 4">
    <name type="scientific">Dermatophagoides pteronyssinus</name>
    <name type="common">European house dust mite</name>
    <dbReference type="NCBI Taxonomy" id="6956"/>
    <lineage>
        <taxon>Eukaryota</taxon>
        <taxon>Metazoa</taxon>
        <taxon>Ecdysozoa</taxon>
        <taxon>Arthropoda</taxon>
        <taxon>Chelicerata</taxon>
        <taxon>Arachnida</taxon>
        <taxon>Acari</taxon>
        <taxon>Acariformes</taxon>
        <taxon>Sarcoptiformes</taxon>
        <taxon>Astigmata</taxon>
        <taxon>Psoroptidia</taxon>
        <taxon>Analgoidea</taxon>
        <taxon>Pyroglyphidae</taxon>
        <taxon>Dermatophagoidinae</taxon>
        <taxon>Dermatophagoides</taxon>
    </lineage>
</organism>
<sequence>MSSSDNNNNNDENDNRMYSENNRLKSFTNWPHNSENISKKEMAKHGFYQLHGHDNNDDLVRCVFCDIHMSGWQSKDDPNVEHQKASPDCLFAKLQKSQMDLTLEEFMTIIYEKNNIKIKRYRETIRENLSENIEKLLAVVEKV</sequence>
<proteinExistence type="predicted"/>
<comment type="caution">
    <text evidence="3">The sequence shown here is derived from an EMBL/GenBank/DDBJ whole genome shotgun (WGS) entry which is preliminary data.</text>
</comment>
<dbReference type="SMART" id="SM00238">
    <property type="entry name" value="BIR"/>
    <property type="match status" value="1"/>
</dbReference>